<proteinExistence type="predicted"/>
<reference evidence="1" key="1">
    <citation type="journal article" date="2021" name="PeerJ">
        <title>Extensive microbial diversity within the chicken gut microbiome revealed by metagenomics and culture.</title>
        <authorList>
            <person name="Gilroy R."/>
            <person name="Ravi A."/>
            <person name="Getino M."/>
            <person name="Pursley I."/>
            <person name="Horton D.L."/>
            <person name="Alikhan N.F."/>
            <person name="Baker D."/>
            <person name="Gharbi K."/>
            <person name="Hall N."/>
            <person name="Watson M."/>
            <person name="Adriaenssens E.M."/>
            <person name="Foster-Nyarko E."/>
            <person name="Jarju S."/>
            <person name="Secka A."/>
            <person name="Antonio M."/>
            <person name="Oren A."/>
            <person name="Chaudhuri R.R."/>
            <person name="La Ragione R."/>
            <person name="Hildebrand F."/>
            <person name="Pallen M.J."/>
        </authorList>
    </citation>
    <scope>NUCLEOTIDE SEQUENCE</scope>
    <source>
        <strain evidence="1">2189</strain>
    </source>
</reference>
<dbReference type="EMBL" id="DXEW01000027">
    <property type="protein sequence ID" value="HIX50688.1"/>
    <property type="molecule type" value="Genomic_DNA"/>
</dbReference>
<sequence length="104" mass="11736">MPQPYYGTGAGQIYLCRPPFSKTVRIPAGSRGYFRRVFLFYRKGTERIAGLFSLCRGLPVKIKRKNVYNKAGSSRRLRRTLLSKRKTESVYNKAGMAGGGRGIQ</sequence>
<protein>
    <submittedName>
        <fullName evidence="1">Uncharacterized protein</fullName>
    </submittedName>
</protein>
<accession>A0A9D1W1A3</accession>
<dbReference type="Proteomes" id="UP000886847">
    <property type="component" value="Unassembled WGS sequence"/>
</dbReference>
<reference evidence="1" key="2">
    <citation type="submission" date="2021-04" db="EMBL/GenBank/DDBJ databases">
        <authorList>
            <person name="Gilroy R."/>
        </authorList>
    </citation>
    <scope>NUCLEOTIDE SEQUENCE</scope>
    <source>
        <strain evidence="1">2189</strain>
    </source>
</reference>
<organism evidence="1 2">
    <name type="scientific">Candidatus Borkfalkia faecavium</name>
    <dbReference type="NCBI Taxonomy" id="2838508"/>
    <lineage>
        <taxon>Bacteria</taxon>
        <taxon>Bacillati</taxon>
        <taxon>Bacillota</taxon>
        <taxon>Clostridia</taxon>
        <taxon>Christensenellales</taxon>
        <taxon>Christensenellaceae</taxon>
        <taxon>Candidatus Borkfalkia</taxon>
    </lineage>
</organism>
<gene>
    <name evidence="1" type="ORF">H9851_05335</name>
</gene>
<dbReference type="AlphaFoldDB" id="A0A9D1W1A3"/>
<evidence type="ECO:0000313" key="2">
    <source>
        <dbReference type="Proteomes" id="UP000886847"/>
    </source>
</evidence>
<name>A0A9D1W1A3_9FIRM</name>
<comment type="caution">
    <text evidence="1">The sequence shown here is derived from an EMBL/GenBank/DDBJ whole genome shotgun (WGS) entry which is preliminary data.</text>
</comment>
<evidence type="ECO:0000313" key="1">
    <source>
        <dbReference type="EMBL" id="HIX50688.1"/>
    </source>
</evidence>